<dbReference type="OrthoDB" id="921707at2"/>
<name>Q747P9_GEOSL</name>
<evidence type="ECO:0000256" key="1">
    <source>
        <dbReference type="ARBA" id="ARBA00022553"/>
    </source>
</evidence>
<dbReference type="EMBL" id="AE017180">
    <property type="protein sequence ID" value="AAR36607.2"/>
    <property type="molecule type" value="Genomic_DNA"/>
</dbReference>
<dbReference type="KEGG" id="gsu:GSU3216"/>
<protein>
    <submittedName>
        <fullName evidence="8">Sensor histidine kinase</fullName>
    </submittedName>
</protein>
<proteinExistence type="predicted"/>
<keyword evidence="2" id="KW-0808">Transferase</keyword>
<dbReference type="GO" id="GO:0005524">
    <property type="term" value="F:ATP binding"/>
    <property type="evidence" value="ECO:0007669"/>
    <property type="project" value="UniProtKB-KW"/>
</dbReference>
<evidence type="ECO:0000313" key="9">
    <source>
        <dbReference type="Proteomes" id="UP000000577"/>
    </source>
</evidence>
<dbReference type="InterPro" id="IPR036890">
    <property type="entry name" value="HATPase_C_sf"/>
</dbReference>
<dbReference type="InterPro" id="IPR005467">
    <property type="entry name" value="His_kinase_dom"/>
</dbReference>
<keyword evidence="3" id="KW-0547">Nucleotide-binding</keyword>
<dbReference type="SMR" id="Q747P9"/>
<feature type="domain" description="Histidine kinase" evidence="7">
    <location>
        <begin position="144"/>
        <end position="368"/>
    </location>
</feature>
<gene>
    <name evidence="8" type="ordered locus">GSU3216</name>
</gene>
<keyword evidence="1" id="KW-0597">Phosphoprotein</keyword>
<keyword evidence="6" id="KW-0902">Two-component regulatory system</keyword>
<dbReference type="PRINTS" id="PR00344">
    <property type="entry name" value="BCTRLSENSOR"/>
</dbReference>
<reference evidence="8 9" key="1">
    <citation type="journal article" date="2003" name="Science">
        <title>Genome of Geobacter sulfurreducens: metal reduction in subsurface environments.</title>
        <authorList>
            <person name="Methe B.A."/>
            <person name="Nelson K.E."/>
            <person name="Eisen J.A."/>
            <person name="Paulsen I.T."/>
            <person name="Nelson W."/>
            <person name="Heidelberg J.F."/>
            <person name="Wu D."/>
            <person name="Wu M."/>
            <person name="Ward N."/>
            <person name="Beanan M.J."/>
            <person name="Dodson R.J."/>
            <person name="Madupu R."/>
            <person name="Brinkac L.M."/>
            <person name="Daugherty S.C."/>
            <person name="DeBoy R.T."/>
            <person name="Durkin A.S."/>
            <person name="Gwinn M."/>
            <person name="Kolonay J.F."/>
            <person name="Sullivan S.A."/>
            <person name="Haft D.H."/>
            <person name="Selengut J."/>
            <person name="Davidsen T.M."/>
            <person name="Zafar N."/>
            <person name="White O."/>
            <person name="Tran B."/>
            <person name="Romero C."/>
            <person name="Forberger H.A."/>
            <person name="Weidman J."/>
            <person name="Khouri H."/>
            <person name="Feldblyum T.V."/>
            <person name="Utterback T.R."/>
            <person name="Van Aken S.E."/>
            <person name="Lovley D.R."/>
            <person name="Fraser C.M."/>
        </authorList>
    </citation>
    <scope>NUCLEOTIDE SEQUENCE [LARGE SCALE GENOMIC DNA]</scope>
    <source>
        <strain evidence="9">ATCC 51573 / DSM 12127 / PCA</strain>
    </source>
</reference>
<dbReference type="eggNOG" id="COG4191">
    <property type="taxonomic scope" value="Bacteria"/>
</dbReference>
<evidence type="ECO:0000259" key="7">
    <source>
        <dbReference type="PROSITE" id="PS50109"/>
    </source>
</evidence>
<dbReference type="SUPFAM" id="SSF55874">
    <property type="entry name" value="ATPase domain of HSP90 chaperone/DNA topoisomerase II/histidine kinase"/>
    <property type="match status" value="1"/>
</dbReference>
<evidence type="ECO:0000256" key="2">
    <source>
        <dbReference type="ARBA" id="ARBA00022679"/>
    </source>
</evidence>
<dbReference type="PROSITE" id="PS50109">
    <property type="entry name" value="HIS_KIN"/>
    <property type="match status" value="1"/>
</dbReference>
<evidence type="ECO:0000313" key="8">
    <source>
        <dbReference type="EMBL" id="AAR36607.2"/>
    </source>
</evidence>
<keyword evidence="5" id="KW-0067">ATP-binding</keyword>
<dbReference type="Gene3D" id="3.30.565.10">
    <property type="entry name" value="Histidine kinase-like ATPase, C-terminal domain"/>
    <property type="match status" value="1"/>
</dbReference>
<keyword evidence="9" id="KW-1185">Reference proteome</keyword>
<keyword evidence="4 8" id="KW-0418">Kinase</keyword>
<dbReference type="GO" id="GO:0007165">
    <property type="term" value="P:signal transduction"/>
    <property type="evidence" value="ECO:0000318"/>
    <property type="project" value="GO_Central"/>
</dbReference>
<dbReference type="STRING" id="243231.GSU3216"/>
<dbReference type="PANTHER" id="PTHR43065:SF10">
    <property type="entry name" value="PEROXIDE STRESS-ACTIVATED HISTIDINE KINASE MAK3"/>
    <property type="match status" value="1"/>
</dbReference>
<dbReference type="InParanoid" id="Q747P9"/>
<accession>Q747P9</accession>
<reference evidence="8 9" key="2">
    <citation type="journal article" date="2012" name="BMC Genomics">
        <title>Comparative genomic analysis of Geobacter sulfurreducens KN400, a strain with enhanced capacity for extracellular electron transfer and electricity production.</title>
        <authorList>
            <person name="Butler J.E."/>
            <person name="Young N.D."/>
            <person name="Aklujkar M."/>
            <person name="Lovley D.R."/>
        </authorList>
    </citation>
    <scope>NUCLEOTIDE SEQUENCE [LARGE SCALE GENOMIC DNA]</scope>
    <source>
        <strain evidence="9">ATCC 51573 / DSM 12127 / PCA</strain>
    </source>
</reference>
<dbReference type="HOGENOM" id="CLU_743471_0_0_7"/>
<sequence>MESFRSMSLNISSHGVFCPVPRGVDINDRVMVIVGVPFAEGDAEGVECEGVVVRTEPAPTTLGAAIQYAAINFRNVPRESAYLIRDYLTGSQLRCDEQRKPELRRHPEMPPVCCDVPCVDRDTVVQQHRQRTERMAFLRDVASRLAPAIKDRLAGVSGALQILSEETLPPSVPDGIYRDIFEEIAALDKLADTLARYHRPSLPLFSSTKLEPVVERALETVKEVLQSKDIEIRLHPGADLPIIQADEVLLTQAFAALFESAADTMSRGMLTVQFCSGTPRCDCPECACEKGANCINEHVSVLISDGGTGTAPFSFDRALTLFPAVSGACCGNGLPFAHQVIDQHEGFLYVASSQASGSIFVVELPRYQSEVC</sequence>
<dbReference type="AlphaFoldDB" id="Q747P9"/>
<dbReference type="InterPro" id="IPR004358">
    <property type="entry name" value="Sig_transdc_His_kin-like_C"/>
</dbReference>
<dbReference type="PATRIC" id="fig|243231.5.peg.3239"/>
<evidence type="ECO:0000256" key="3">
    <source>
        <dbReference type="ARBA" id="ARBA00022741"/>
    </source>
</evidence>
<evidence type="ECO:0000256" key="6">
    <source>
        <dbReference type="ARBA" id="ARBA00023012"/>
    </source>
</evidence>
<dbReference type="EnsemblBacteria" id="AAR36607">
    <property type="protein sequence ID" value="AAR36607"/>
    <property type="gene ID" value="GSU3216"/>
</dbReference>
<dbReference type="GO" id="GO:0000155">
    <property type="term" value="F:phosphorelay sensor kinase activity"/>
    <property type="evidence" value="ECO:0000318"/>
    <property type="project" value="GO_Central"/>
</dbReference>
<evidence type="ECO:0000256" key="5">
    <source>
        <dbReference type="ARBA" id="ARBA00022840"/>
    </source>
</evidence>
<organism evidence="8 9">
    <name type="scientific">Geobacter sulfurreducens (strain ATCC 51573 / DSM 12127 / PCA)</name>
    <dbReference type="NCBI Taxonomy" id="243231"/>
    <lineage>
        <taxon>Bacteria</taxon>
        <taxon>Pseudomonadati</taxon>
        <taxon>Thermodesulfobacteriota</taxon>
        <taxon>Desulfuromonadia</taxon>
        <taxon>Geobacterales</taxon>
        <taxon>Geobacteraceae</taxon>
        <taxon>Geobacter</taxon>
    </lineage>
</organism>
<dbReference type="Proteomes" id="UP000000577">
    <property type="component" value="Chromosome"/>
</dbReference>
<evidence type="ECO:0000256" key="4">
    <source>
        <dbReference type="ARBA" id="ARBA00022777"/>
    </source>
</evidence>
<dbReference type="PANTHER" id="PTHR43065">
    <property type="entry name" value="SENSOR HISTIDINE KINASE"/>
    <property type="match status" value="1"/>
</dbReference>